<name>A0ABZ0A5S8_9ACTN</name>
<gene>
    <name evidence="3" type="ORF">RMN56_16130</name>
</gene>
<feature type="transmembrane region" description="Helical" evidence="2">
    <location>
        <begin position="99"/>
        <end position="125"/>
    </location>
</feature>
<evidence type="ECO:0000313" key="4">
    <source>
        <dbReference type="Proteomes" id="UP001303001"/>
    </source>
</evidence>
<feature type="transmembrane region" description="Helical" evidence="2">
    <location>
        <begin position="137"/>
        <end position="158"/>
    </location>
</feature>
<evidence type="ECO:0000256" key="1">
    <source>
        <dbReference type="SAM" id="MobiDB-lite"/>
    </source>
</evidence>
<accession>A0ABZ0A5S8</accession>
<feature type="region of interest" description="Disordered" evidence="1">
    <location>
        <begin position="238"/>
        <end position="258"/>
    </location>
</feature>
<organism evidence="3 4">
    <name type="scientific">Micromonospora halotolerans</name>
    <dbReference type="NCBI Taxonomy" id="709879"/>
    <lineage>
        <taxon>Bacteria</taxon>
        <taxon>Bacillati</taxon>
        <taxon>Actinomycetota</taxon>
        <taxon>Actinomycetes</taxon>
        <taxon>Micromonosporales</taxon>
        <taxon>Micromonosporaceae</taxon>
        <taxon>Micromonospora</taxon>
    </lineage>
</organism>
<dbReference type="EMBL" id="CP134876">
    <property type="protein sequence ID" value="WNM42772.1"/>
    <property type="molecule type" value="Genomic_DNA"/>
</dbReference>
<evidence type="ECO:0000256" key="2">
    <source>
        <dbReference type="SAM" id="Phobius"/>
    </source>
</evidence>
<feature type="transmembrane region" description="Helical" evidence="2">
    <location>
        <begin position="165"/>
        <end position="186"/>
    </location>
</feature>
<keyword evidence="2" id="KW-1133">Transmembrane helix</keyword>
<feature type="transmembrane region" description="Helical" evidence="2">
    <location>
        <begin position="34"/>
        <end position="53"/>
    </location>
</feature>
<feature type="transmembrane region" description="Helical" evidence="2">
    <location>
        <begin position="214"/>
        <end position="234"/>
    </location>
</feature>
<protein>
    <recommendedName>
        <fullName evidence="5">ABC transporter permease</fullName>
    </recommendedName>
</protein>
<evidence type="ECO:0000313" key="3">
    <source>
        <dbReference type="EMBL" id="WNM42772.1"/>
    </source>
</evidence>
<feature type="transmembrane region" description="Helical" evidence="2">
    <location>
        <begin position="68"/>
        <end position="87"/>
    </location>
</feature>
<dbReference type="Proteomes" id="UP001303001">
    <property type="component" value="Chromosome"/>
</dbReference>
<evidence type="ECO:0008006" key="5">
    <source>
        <dbReference type="Google" id="ProtNLM"/>
    </source>
</evidence>
<proteinExistence type="predicted"/>
<keyword evidence="2" id="KW-0472">Membrane</keyword>
<sequence length="258" mass="26819">MTKHTVDIDEQPAELAGATLHAIRRSVGTRPRRWLIAITLLLGPLAALAMAAAEQPGDLTFATLSDPVQSLMSVTVPFLGVLLAQDLRRASRTSRFAPTLLAATLLAAAVGLFGVLVCAAALALAPSGTAPDPWRHAATITLGGVLVQIVAQLVGTGLGLLLRPAVVACLATIVLPLGTWAVLGAVDVLQPAQAFTPYATVRHLLSGRMSAANWAQWLVVLLIWGVGPNIVGVARLKRRKPEGDPTPDTTARDSAPAA</sequence>
<keyword evidence="4" id="KW-1185">Reference proteome</keyword>
<keyword evidence="2" id="KW-0812">Transmembrane</keyword>
<reference evidence="3 4" key="1">
    <citation type="submission" date="2023-09" db="EMBL/GenBank/DDBJ databases">
        <title>Micromonospora halotolerans DSM 45598 genome sequence.</title>
        <authorList>
            <person name="Mo P."/>
        </authorList>
    </citation>
    <scope>NUCLEOTIDE SEQUENCE [LARGE SCALE GENOMIC DNA]</scope>
    <source>
        <strain evidence="3 4">DSM 45598</strain>
    </source>
</reference>
<dbReference type="RefSeq" id="WP_313724538.1">
    <property type="nucleotide sequence ID" value="NZ_CP134876.1"/>
</dbReference>